<dbReference type="InterPro" id="IPR008030">
    <property type="entry name" value="NmrA-like"/>
</dbReference>
<dbReference type="GO" id="GO:0005634">
    <property type="term" value="C:nucleus"/>
    <property type="evidence" value="ECO:0007669"/>
    <property type="project" value="TreeGrafter"/>
</dbReference>
<dbReference type="AlphaFoldDB" id="W3WHB5"/>
<dbReference type="OMA" id="PVPHFDY"/>
<dbReference type="Gene3D" id="3.90.25.10">
    <property type="entry name" value="UDP-galactose 4-epimerase, domain 1"/>
    <property type="match status" value="1"/>
</dbReference>
<comment type="similarity">
    <text evidence="1">Belongs to the NmrA-type oxidoreductase family.</text>
</comment>
<dbReference type="Gene3D" id="3.40.50.720">
    <property type="entry name" value="NAD(P)-binding Rossmann-like Domain"/>
    <property type="match status" value="1"/>
</dbReference>
<feature type="domain" description="NmrA-like" evidence="3">
    <location>
        <begin position="1"/>
        <end position="276"/>
    </location>
</feature>
<evidence type="ECO:0000313" key="5">
    <source>
        <dbReference type="Proteomes" id="UP000030651"/>
    </source>
</evidence>
<dbReference type="RefSeq" id="XP_007841901.1">
    <property type="nucleotide sequence ID" value="XM_007843710.1"/>
</dbReference>
<dbReference type="PANTHER" id="PTHR42748:SF28">
    <property type="entry name" value="NMRA-LIKE DOMAIN-CONTAINING PROTEIN"/>
    <property type="match status" value="1"/>
</dbReference>
<gene>
    <name evidence="4" type="ORF">PFICI_15129</name>
</gene>
<dbReference type="STRING" id="1229662.W3WHB5"/>
<dbReference type="InterPro" id="IPR036291">
    <property type="entry name" value="NAD(P)-bd_dom_sf"/>
</dbReference>
<dbReference type="EMBL" id="KI912123">
    <property type="protein sequence ID" value="ETS73184.1"/>
    <property type="molecule type" value="Genomic_DNA"/>
</dbReference>
<organism evidence="4 5">
    <name type="scientific">Pestalotiopsis fici (strain W106-1 / CGMCC3.15140)</name>
    <dbReference type="NCBI Taxonomy" id="1229662"/>
    <lineage>
        <taxon>Eukaryota</taxon>
        <taxon>Fungi</taxon>
        <taxon>Dikarya</taxon>
        <taxon>Ascomycota</taxon>
        <taxon>Pezizomycotina</taxon>
        <taxon>Sordariomycetes</taxon>
        <taxon>Xylariomycetidae</taxon>
        <taxon>Amphisphaeriales</taxon>
        <taxon>Sporocadaceae</taxon>
        <taxon>Pestalotiopsis</taxon>
    </lineage>
</organism>
<dbReference type="GeneID" id="19280142"/>
<evidence type="ECO:0000256" key="1">
    <source>
        <dbReference type="ARBA" id="ARBA00006328"/>
    </source>
</evidence>
<dbReference type="HOGENOM" id="CLU_007383_8_6_1"/>
<sequence>MSKIIAVTGATGSQGGGVANVMNKTPGWKVRAITRNVESEAAKKLAAEGIEVVSASFDDESSLVAAFEGVSAVFAVTNWWEHLFSGKTQEESGLLEEEQGMKLARAAAQAETLEHYIWSSCPGTKKLLHGEISVPHMDYKAKVDERIKNELPELAKKTTYLFFGYYPQNFLSFPLVKPIEYPGTGYHVQILPTDPDAKVLLSGDMKVNPGIWVRQALLSAPKSFGRYANVALEKWTFRQMMDVWSEVTGKRGHVIQCKPEDWAKVWGPAGRELALQFRFGEKCDPWVETDEHISPEELGIDRSEVVGFKGTIEGIKHFF</sequence>
<dbReference type="KEGG" id="pfy:PFICI_15129"/>
<accession>W3WHB5</accession>
<dbReference type="PANTHER" id="PTHR42748">
    <property type="entry name" value="NITROGEN METABOLITE REPRESSION PROTEIN NMRA FAMILY MEMBER"/>
    <property type="match status" value="1"/>
</dbReference>
<dbReference type="eggNOG" id="ENOG502SIKD">
    <property type="taxonomic scope" value="Eukaryota"/>
</dbReference>
<protein>
    <recommendedName>
        <fullName evidence="3">NmrA-like domain-containing protein</fullName>
    </recommendedName>
</protein>
<proteinExistence type="inferred from homology"/>
<evidence type="ECO:0000259" key="3">
    <source>
        <dbReference type="Pfam" id="PF05368"/>
    </source>
</evidence>
<dbReference type="OrthoDB" id="300709at2759"/>
<name>W3WHB5_PESFW</name>
<keyword evidence="2" id="KW-0521">NADP</keyword>
<evidence type="ECO:0000256" key="2">
    <source>
        <dbReference type="ARBA" id="ARBA00022857"/>
    </source>
</evidence>
<dbReference type="CDD" id="cd05251">
    <property type="entry name" value="NmrA_like_SDR_a"/>
    <property type="match status" value="1"/>
</dbReference>
<dbReference type="InterPro" id="IPR051164">
    <property type="entry name" value="NmrA-like_oxidored"/>
</dbReference>
<dbReference type="SUPFAM" id="SSF51735">
    <property type="entry name" value="NAD(P)-binding Rossmann-fold domains"/>
    <property type="match status" value="1"/>
</dbReference>
<dbReference type="Pfam" id="PF05368">
    <property type="entry name" value="NmrA"/>
    <property type="match status" value="1"/>
</dbReference>
<keyword evidence="5" id="KW-1185">Reference proteome</keyword>
<evidence type="ECO:0000313" key="4">
    <source>
        <dbReference type="EMBL" id="ETS73184.1"/>
    </source>
</evidence>
<reference evidence="5" key="1">
    <citation type="journal article" date="2015" name="BMC Genomics">
        <title>Genomic and transcriptomic analysis of the endophytic fungus Pestalotiopsis fici reveals its lifestyle and high potential for synthesis of natural products.</title>
        <authorList>
            <person name="Wang X."/>
            <person name="Zhang X."/>
            <person name="Liu L."/>
            <person name="Xiang M."/>
            <person name="Wang W."/>
            <person name="Sun X."/>
            <person name="Che Y."/>
            <person name="Guo L."/>
            <person name="Liu G."/>
            <person name="Guo L."/>
            <person name="Wang C."/>
            <person name="Yin W.B."/>
            <person name="Stadler M."/>
            <person name="Zhang X."/>
            <person name="Liu X."/>
        </authorList>
    </citation>
    <scope>NUCLEOTIDE SEQUENCE [LARGE SCALE GENOMIC DNA]</scope>
    <source>
        <strain evidence="5">W106-1 / CGMCC3.15140</strain>
    </source>
</reference>
<dbReference type="InParanoid" id="W3WHB5"/>
<dbReference type="Proteomes" id="UP000030651">
    <property type="component" value="Unassembled WGS sequence"/>
</dbReference>